<evidence type="ECO:0000256" key="5">
    <source>
        <dbReference type="ARBA" id="ARBA00022771"/>
    </source>
</evidence>
<evidence type="ECO:0000256" key="11">
    <source>
        <dbReference type="PROSITE-ProRule" id="PRU00042"/>
    </source>
</evidence>
<dbReference type="FunFam" id="3.30.160.60:FF:000255">
    <property type="entry name" value="Zinc finger and AT-hook domain containing"/>
    <property type="match status" value="1"/>
</dbReference>
<organism evidence="14 15">
    <name type="scientific">Elysia crispata</name>
    <name type="common">lettuce slug</name>
    <dbReference type="NCBI Taxonomy" id="231223"/>
    <lineage>
        <taxon>Eukaryota</taxon>
        <taxon>Metazoa</taxon>
        <taxon>Spiralia</taxon>
        <taxon>Lophotrochozoa</taxon>
        <taxon>Mollusca</taxon>
        <taxon>Gastropoda</taxon>
        <taxon>Heterobranchia</taxon>
        <taxon>Euthyneura</taxon>
        <taxon>Panpulmonata</taxon>
        <taxon>Sacoglossa</taxon>
        <taxon>Placobranchoidea</taxon>
        <taxon>Plakobranchidae</taxon>
        <taxon>Elysia</taxon>
    </lineage>
</organism>
<dbReference type="PANTHER" id="PTHR24408">
    <property type="entry name" value="ZINC FINGER PROTEIN"/>
    <property type="match status" value="1"/>
</dbReference>
<keyword evidence="4" id="KW-0677">Repeat</keyword>
<feature type="region of interest" description="Disordered" evidence="12">
    <location>
        <begin position="894"/>
        <end position="918"/>
    </location>
</feature>
<evidence type="ECO:0000256" key="7">
    <source>
        <dbReference type="ARBA" id="ARBA00023015"/>
    </source>
</evidence>
<dbReference type="Gene3D" id="3.30.160.60">
    <property type="entry name" value="Classic Zinc Finger"/>
    <property type="match status" value="7"/>
</dbReference>
<evidence type="ECO:0000256" key="6">
    <source>
        <dbReference type="ARBA" id="ARBA00022833"/>
    </source>
</evidence>
<feature type="region of interest" description="Disordered" evidence="12">
    <location>
        <begin position="1172"/>
        <end position="1209"/>
    </location>
</feature>
<keyword evidence="7" id="KW-0805">Transcription regulation</keyword>
<evidence type="ECO:0000256" key="8">
    <source>
        <dbReference type="ARBA" id="ARBA00023125"/>
    </source>
</evidence>
<dbReference type="SUPFAM" id="SSF57667">
    <property type="entry name" value="beta-beta-alpha zinc fingers"/>
    <property type="match status" value="5"/>
</dbReference>
<protein>
    <recommendedName>
        <fullName evidence="13">C2H2-type domain-containing protein</fullName>
    </recommendedName>
</protein>
<keyword evidence="6" id="KW-0862">Zinc</keyword>
<dbReference type="SMART" id="SM00355">
    <property type="entry name" value="ZnF_C2H2"/>
    <property type="match status" value="11"/>
</dbReference>
<proteinExistence type="inferred from homology"/>
<evidence type="ECO:0000313" key="14">
    <source>
        <dbReference type="EMBL" id="KAK3772901.1"/>
    </source>
</evidence>
<dbReference type="GO" id="GO:0043565">
    <property type="term" value="F:sequence-specific DNA binding"/>
    <property type="evidence" value="ECO:0007669"/>
    <property type="project" value="TreeGrafter"/>
</dbReference>
<dbReference type="FunFam" id="3.30.160.60:FF:000325">
    <property type="entry name" value="ZFP90 zinc finger protein"/>
    <property type="match status" value="1"/>
</dbReference>
<evidence type="ECO:0000256" key="9">
    <source>
        <dbReference type="ARBA" id="ARBA00023163"/>
    </source>
</evidence>
<feature type="domain" description="C2H2-type" evidence="13">
    <location>
        <begin position="1012"/>
        <end position="1039"/>
    </location>
</feature>
<dbReference type="EMBL" id="JAWDGP010003588">
    <property type="protein sequence ID" value="KAK3772901.1"/>
    <property type="molecule type" value="Genomic_DNA"/>
</dbReference>
<feature type="compositionally biased region" description="Polar residues" evidence="12">
    <location>
        <begin position="1415"/>
        <end position="1429"/>
    </location>
</feature>
<feature type="domain" description="C2H2-type" evidence="13">
    <location>
        <begin position="1040"/>
        <end position="1067"/>
    </location>
</feature>
<dbReference type="PROSITE" id="PS00028">
    <property type="entry name" value="ZINC_FINGER_C2H2_1"/>
    <property type="match status" value="6"/>
</dbReference>
<feature type="domain" description="C2H2-type" evidence="13">
    <location>
        <begin position="984"/>
        <end position="1011"/>
    </location>
</feature>
<dbReference type="PANTHER" id="PTHR24408:SF58">
    <property type="entry name" value="TRANSCRIPTION FACTOR (TFIIIA), PUTATIVE (AFU_ORTHOLOGUE AFUA_1G05150)-RELATED"/>
    <property type="match status" value="1"/>
</dbReference>
<feature type="domain" description="C2H2-type" evidence="13">
    <location>
        <begin position="926"/>
        <end position="955"/>
    </location>
</feature>
<keyword evidence="8" id="KW-0238">DNA-binding</keyword>
<evidence type="ECO:0000256" key="12">
    <source>
        <dbReference type="SAM" id="MobiDB-lite"/>
    </source>
</evidence>
<dbReference type="PROSITE" id="PS50157">
    <property type="entry name" value="ZINC_FINGER_C2H2_2"/>
    <property type="match status" value="8"/>
</dbReference>
<evidence type="ECO:0000259" key="13">
    <source>
        <dbReference type="PROSITE" id="PS50157"/>
    </source>
</evidence>
<keyword evidence="10" id="KW-0539">Nucleus</keyword>
<dbReference type="Pfam" id="PF00096">
    <property type="entry name" value="zf-C2H2"/>
    <property type="match status" value="4"/>
</dbReference>
<feature type="compositionally biased region" description="Polar residues" evidence="12">
    <location>
        <begin position="343"/>
        <end position="362"/>
    </location>
</feature>
<feature type="region of interest" description="Disordered" evidence="12">
    <location>
        <begin position="339"/>
        <end position="362"/>
    </location>
</feature>
<feature type="compositionally biased region" description="Polar residues" evidence="12">
    <location>
        <begin position="895"/>
        <end position="918"/>
    </location>
</feature>
<dbReference type="InterPro" id="IPR013087">
    <property type="entry name" value="Znf_C2H2_type"/>
</dbReference>
<feature type="domain" description="C2H2-type" evidence="13">
    <location>
        <begin position="1125"/>
        <end position="1152"/>
    </location>
</feature>
<evidence type="ECO:0000256" key="4">
    <source>
        <dbReference type="ARBA" id="ARBA00022737"/>
    </source>
</evidence>
<keyword evidence="3" id="KW-0479">Metal-binding</keyword>
<keyword evidence="15" id="KW-1185">Reference proteome</keyword>
<keyword evidence="9" id="KW-0804">Transcription</keyword>
<feature type="compositionally biased region" description="Basic and acidic residues" evidence="12">
    <location>
        <begin position="1245"/>
        <end position="1264"/>
    </location>
</feature>
<evidence type="ECO:0000256" key="3">
    <source>
        <dbReference type="ARBA" id="ARBA00022723"/>
    </source>
</evidence>
<feature type="region of interest" description="Disordered" evidence="12">
    <location>
        <begin position="1662"/>
        <end position="1681"/>
    </location>
</feature>
<dbReference type="FunFam" id="3.30.160.60:FF:000130">
    <property type="entry name" value="Spalt-like transcription factor 4"/>
    <property type="match status" value="1"/>
</dbReference>
<feature type="domain" description="C2H2-type" evidence="13">
    <location>
        <begin position="1223"/>
        <end position="1250"/>
    </location>
</feature>
<comment type="subcellular location">
    <subcellularLocation>
        <location evidence="1">Nucleus</location>
    </subcellularLocation>
</comment>
<dbReference type="GO" id="GO:0005634">
    <property type="term" value="C:nucleus"/>
    <property type="evidence" value="ECO:0007669"/>
    <property type="project" value="UniProtKB-SubCell"/>
</dbReference>
<feature type="domain" description="C2H2-type" evidence="13">
    <location>
        <begin position="956"/>
        <end position="983"/>
    </location>
</feature>
<dbReference type="FunFam" id="3.30.160.60:FF:000145">
    <property type="entry name" value="Zinc finger protein 574"/>
    <property type="match status" value="1"/>
</dbReference>
<dbReference type="Pfam" id="PF13912">
    <property type="entry name" value="zf-C2H2_6"/>
    <property type="match status" value="2"/>
</dbReference>
<reference evidence="14" key="1">
    <citation type="journal article" date="2023" name="G3 (Bethesda)">
        <title>A reference genome for the long-term kleptoplast-retaining sea slug Elysia crispata morphotype clarki.</title>
        <authorList>
            <person name="Eastman K.E."/>
            <person name="Pendleton A.L."/>
            <person name="Shaikh M.A."/>
            <person name="Suttiyut T."/>
            <person name="Ogas R."/>
            <person name="Tomko P."/>
            <person name="Gavelis G."/>
            <person name="Widhalm J.R."/>
            <person name="Wisecaver J.H."/>
        </authorList>
    </citation>
    <scope>NUCLEOTIDE SEQUENCE</scope>
    <source>
        <strain evidence="14">ECLA1</strain>
    </source>
</reference>
<sequence length="1681" mass="185089">MFPASFLIDFTSVHCNLKEGIKRRSDYKKYLEREKAIRSTMNSAQDIHICGICRAEFSDILEFLKHKKDCFIGGLANVVPQSGQLKIQEAVETTPEVQIPVLNSSSNYNLWTSESLSNNFQTFIGNHGESLSCSTTAQSDLHEKLILTNFAQYSSAEDTISLSVDHATDGLKYNAYPSPSSASQNFLQNTFTQSVPRSLPKEETSFQSGFRRQSHTDKISTDDIAVYIVSPKSFASSVIKPQVAQNLADNVIAKSHETSLHENISYTVANPNDELNGLKKAVYPMGKSVPVQASLPESSACIYTESSLLSSSATSTPCPEDLEVGQISASVLGQQPLEAPHNSGRTFVNDKSSLSTTTGDSPSNYANLQASVESVKCMVAAVEPLQGHSKTLLSYIRQNTASAPTVVGSSRESIKRRVSLEKRERLQGLSDDLLASFNNAEAAVQTASSSCRIQKSSCTSSVPSTFTNLPKATSFKAVFTSPSRSGHRLSPAQDLDLRSSDSAEVSKQISETSAHFKLTHVSPSNKRAMVYKNISAAVKPQRLSGNSGQGKKFLLKPDPQKYITKGVGRQIIFDTSCAKSLTSSVQSKATSQSSLMWDRNNGSNKRNLPKEEPSNVSVGSVKEGNVMLTSPLKTITSSYHTQWYVCTNNLVRTPDTVTYTNTNITTVTPALRQQIPTVICPSISTESSQSNQIDPSRTSQVNSSDRGNTLHNQDTIIVYKNGDANFVIVPENVHNRLPIEERQSVPSHHQPILKKKVIPLSLADQSVEKMALMNDLGQGQQLQYEQTQTACHNAVENNHTSKNTSASIGPNTICNISSQNQQHVTNSALPVVYVKTSQVSNSISYTVPSVVYATTNLAPTKLINNAGSSPIPSKSGVTKEPCIIRPKNILHKRNTLTGKPATQSQPQYEINGSTQQGEGNKKDRLFVCKFDKCRYSSSLYKDFRRHYRTHTGERPYQCQQCGKTFTRSDKLRIHQRAHDGTKPFQCNFCDYKALESGSLKKHLRIHSDERPYKCQICPYASRNSSHLVVHLRTHTGDAPFVCSECGAQFRIGTDLKRHLRTHTGEKPYKCDLCDYKCAHKGNLKSHMRINHSKDDEVSCDQCDFSSSSRKLLKEHAKTHDPSRMFKCQQCPLKFPSARALRAHLCTHDPVKPYQCSFCPYACKRSGNLKKHVQSQHMDKLQKAPGKQKGKKRASSEAGPLPANHSQAKVRVGSDKPLEYLKQHKCPQCGRGFVRLDSLHSHLNQHKREEGQNQRTRLGDTKQRNSPDLALFSSSSEPCPDHTAKDTSASRATTYPPTLLRQGMKHIAAAASKLFEESYASTKQTSKMESSVNDGNALRLMEEQNINLTTVQAVKVPHSFSDSIDESSKVKDLGKSVCVPSSIKYQQLPWEHSSYTLSLQPDGNSNCDNHMDNPSLALNSGVSPSHSGTHSDALCKPNRTLPRTVSDLVVNQPKKSQKIKLASNNVQEMTSKKQRSHTTPNVICHPNPGMAIDHWLENKQQQQQHQPVHINVQQSQTTTDISHVELDVTGQPFIFSQQGEDVTSQETSYNFQLVPQLLTPSQQLVRQIILPPAQVQPATHIQIVLPGATVPGQTNSETIGLPSTPQQILLQDCGTNQVEVLTLPYAQLPLASTPGQNIKVFQTVTSTGIISVEPEQVQRHTKILGQGSQTGNGTVADGSVKT</sequence>
<accession>A0AAE0ZQ20</accession>
<feature type="region of interest" description="Disordered" evidence="12">
    <location>
        <begin position="1243"/>
        <end position="1297"/>
    </location>
</feature>
<evidence type="ECO:0000256" key="2">
    <source>
        <dbReference type="ARBA" id="ARBA00006991"/>
    </source>
</evidence>
<evidence type="ECO:0000256" key="1">
    <source>
        <dbReference type="ARBA" id="ARBA00004123"/>
    </source>
</evidence>
<comment type="caution">
    <text evidence="14">The sequence shown here is derived from an EMBL/GenBank/DDBJ whole genome shotgun (WGS) entry which is preliminary data.</text>
</comment>
<gene>
    <name evidence="14" type="ORF">RRG08_024085</name>
</gene>
<feature type="region of interest" description="Disordered" evidence="12">
    <location>
        <begin position="1400"/>
        <end position="1480"/>
    </location>
</feature>
<comment type="similarity">
    <text evidence="2">Belongs to the krueppel C2H2-type zinc-finger protein family.</text>
</comment>
<evidence type="ECO:0000313" key="15">
    <source>
        <dbReference type="Proteomes" id="UP001283361"/>
    </source>
</evidence>
<feature type="region of interest" description="Disordered" evidence="12">
    <location>
        <begin position="589"/>
        <end position="619"/>
    </location>
</feature>
<dbReference type="InterPro" id="IPR036236">
    <property type="entry name" value="Znf_C2H2_sf"/>
</dbReference>
<dbReference type="Proteomes" id="UP001283361">
    <property type="component" value="Unassembled WGS sequence"/>
</dbReference>
<evidence type="ECO:0000256" key="10">
    <source>
        <dbReference type="ARBA" id="ARBA00023242"/>
    </source>
</evidence>
<keyword evidence="5 11" id="KW-0863">Zinc-finger</keyword>
<name>A0AAE0ZQ20_9GAST</name>
<dbReference type="GO" id="GO:0008270">
    <property type="term" value="F:zinc ion binding"/>
    <property type="evidence" value="ECO:0007669"/>
    <property type="project" value="UniProtKB-KW"/>
</dbReference>
<feature type="compositionally biased region" description="Polar residues" evidence="12">
    <location>
        <begin position="1285"/>
        <end position="1295"/>
    </location>
</feature>
<dbReference type="FunFam" id="3.30.160.60:FF:001016">
    <property type="entry name" value="zinc finger protein 850-like"/>
    <property type="match status" value="1"/>
</dbReference>
<feature type="region of interest" description="Disordered" evidence="12">
    <location>
        <begin position="683"/>
        <end position="709"/>
    </location>
</feature>
<feature type="domain" description="C2H2-type" evidence="13">
    <location>
        <begin position="1068"/>
        <end position="1096"/>
    </location>
</feature>
<dbReference type="GO" id="GO:0000981">
    <property type="term" value="F:DNA-binding transcription factor activity, RNA polymerase II-specific"/>
    <property type="evidence" value="ECO:0007669"/>
    <property type="project" value="TreeGrafter"/>
</dbReference>